<dbReference type="GO" id="GO:0005886">
    <property type="term" value="C:plasma membrane"/>
    <property type="evidence" value="ECO:0007669"/>
    <property type="project" value="UniProtKB-SubCell"/>
</dbReference>
<evidence type="ECO:0000256" key="5">
    <source>
        <dbReference type="ARBA" id="ARBA00023136"/>
    </source>
</evidence>
<dbReference type="PANTHER" id="PTHR43124">
    <property type="entry name" value="PURINE EFFLUX PUMP PBUE"/>
    <property type="match status" value="1"/>
</dbReference>
<dbReference type="InterPro" id="IPR036259">
    <property type="entry name" value="MFS_trans_sf"/>
</dbReference>
<keyword evidence="3 6" id="KW-0812">Transmembrane</keyword>
<dbReference type="InterPro" id="IPR020846">
    <property type="entry name" value="MFS_dom"/>
</dbReference>
<gene>
    <name evidence="8" type="ORF">UA74_14285</name>
</gene>
<feature type="transmembrane region" description="Helical" evidence="6">
    <location>
        <begin position="306"/>
        <end position="326"/>
    </location>
</feature>
<organism evidence="8 9">
    <name type="scientific">Actinoalloteichus fjordicus</name>
    <dbReference type="NCBI Taxonomy" id="1612552"/>
    <lineage>
        <taxon>Bacteria</taxon>
        <taxon>Bacillati</taxon>
        <taxon>Actinomycetota</taxon>
        <taxon>Actinomycetes</taxon>
        <taxon>Pseudonocardiales</taxon>
        <taxon>Pseudonocardiaceae</taxon>
        <taxon>Actinoalloteichus</taxon>
    </lineage>
</organism>
<dbReference type="PROSITE" id="PS50850">
    <property type="entry name" value="MFS"/>
    <property type="match status" value="1"/>
</dbReference>
<name>A0AAC9PSE1_9PSEU</name>
<accession>A0AAC9PSE1</accession>
<dbReference type="RefSeq" id="WP_075764539.1">
    <property type="nucleotide sequence ID" value="NZ_CP016076.1"/>
</dbReference>
<dbReference type="InterPro" id="IPR050189">
    <property type="entry name" value="MFS_Efflux_Transporters"/>
</dbReference>
<feature type="transmembrane region" description="Helical" evidence="6">
    <location>
        <begin position="87"/>
        <end position="106"/>
    </location>
</feature>
<feature type="transmembrane region" description="Helical" evidence="6">
    <location>
        <begin position="280"/>
        <end position="300"/>
    </location>
</feature>
<proteinExistence type="predicted"/>
<dbReference type="SUPFAM" id="SSF103473">
    <property type="entry name" value="MFS general substrate transporter"/>
    <property type="match status" value="1"/>
</dbReference>
<evidence type="ECO:0000256" key="6">
    <source>
        <dbReference type="SAM" id="Phobius"/>
    </source>
</evidence>
<evidence type="ECO:0000256" key="2">
    <source>
        <dbReference type="ARBA" id="ARBA00022475"/>
    </source>
</evidence>
<evidence type="ECO:0000313" key="9">
    <source>
        <dbReference type="Proteomes" id="UP000185511"/>
    </source>
</evidence>
<feature type="domain" description="Major facilitator superfamily (MFS) profile" evidence="7">
    <location>
        <begin position="21"/>
        <end position="396"/>
    </location>
</feature>
<keyword evidence="2" id="KW-1003">Cell membrane</keyword>
<feature type="transmembrane region" description="Helical" evidence="6">
    <location>
        <begin position="347"/>
        <end position="368"/>
    </location>
</feature>
<dbReference type="CDD" id="cd17324">
    <property type="entry name" value="MFS_NepI_like"/>
    <property type="match status" value="1"/>
</dbReference>
<feature type="transmembrane region" description="Helical" evidence="6">
    <location>
        <begin position="175"/>
        <end position="195"/>
    </location>
</feature>
<dbReference type="Proteomes" id="UP000185511">
    <property type="component" value="Chromosome"/>
</dbReference>
<dbReference type="EMBL" id="CP016076">
    <property type="protein sequence ID" value="APU14915.1"/>
    <property type="molecule type" value="Genomic_DNA"/>
</dbReference>
<dbReference type="PANTHER" id="PTHR43124:SF3">
    <property type="entry name" value="CHLORAMPHENICOL EFFLUX PUMP RV0191"/>
    <property type="match status" value="1"/>
</dbReference>
<keyword evidence="5 6" id="KW-0472">Membrane</keyword>
<evidence type="ECO:0000259" key="7">
    <source>
        <dbReference type="PROSITE" id="PS50850"/>
    </source>
</evidence>
<feature type="transmembrane region" description="Helical" evidence="6">
    <location>
        <begin position="374"/>
        <end position="395"/>
    </location>
</feature>
<reference evidence="9" key="1">
    <citation type="submission" date="2016-06" db="EMBL/GenBank/DDBJ databases">
        <title>Complete genome sequence of Actinoalloteichus fjordicus DSM 46855 (=ADI127-17), type strain of the new species Actinoalloteichus fjordicus.</title>
        <authorList>
            <person name="Ruckert C."/>
            <person name="Nouioui I."/>
            <person name="Willmese J."/>
            <person name="van Wezel G."/>
            <person name="Klenk H.-P."/>
            <person name="Kalinowski J."/>
            <person name="Zotchev S.B."/>
        </authorList>
    </citation>
    <scope>NUCLEOTIDE SEQUENCE [LARGE SCALE GENOMIC DNA]</scope>
    <source>
        <strain evidence="9">ADI127-7</strain>
    </source>
</reference>
<feature type="transmembrane region" description="Helical" evidence="6">
    <location>
        <begin position="254"/>
        <end position="273"/>
    </location>
</feature>
<feature type="transmembrane region" description="Helical" evidence="6">
    <location>
        <begin position="21"/>
        <end position="41"/>
    </location>
</feature>
<keyword evidence="9" id="KW-1185">Reference proteome</keyword>
<dbReference type="AlphaFoldDB" id="A0AAC9PSE1"/>
<dbReference type="InterPro" id="IPR011701">
    <property type="entry name" value="MFS"/>
</dbReference>
<evidence type="ECO:0000313" key="8">
    <source>
        <dbReference type="EMBL" id="APU14915.1"/>
    </source>
</evidence>
<feature type="transmembrane region" description="Helical" evidence="6">
    <location>
        <begin position="61"/>
        <end position="80"/>
    </location>
</feature>
<feature type="transmembrane region" description="Helical" evidence="6">
    <location>
        <begin position="216"/>
        <end position="239"/>
    </location>
</feature>
<dbReference type="Pfam" id="PF07690">
    <property type="entry name" value="MFS_1"/>
    <property type="match status" value="1"/>
</dbReference>
<dbReference type="GO" id="GO:0022857">
    <property type="term" value="F:transmembrane transporter activity"/>
    <property type="evidence" value="ECO:0007669"/>
    <property type="project" value="InterPro"/>
</dbReference>
<keyword evidence="4 6" id="KW-1133">Transmembrane helix</keyword>
<evidence type="ECO:0000256" key="3">
    <source>
        <dbReference type="ARBA" id="ARBA00022692"/>
    </source>
</evidence>
<feature type="transmembrane region" description="Helical" evidence="6">
    <location>
        <begin position="112"/>
        <end position="137"/>
    </location>
</feature>
<feature type="transmembrane region" description="Helical" evidence="6">
    <location>
        <begin position="149"/>
        <end position="169"/>
    </location>
</feature>
<comment type="subcellular location">
    <subcellularLocation>
        <location evidence="1">Cell membrane</location>
        <topology evidence="1">Multi-pass membrane protein</topology>
    </subcellularLocation>
</comment>
<dbReference type="Gene3D" id="1.20.1250.20">
    <property type="entry name" value="MFS general substrate transporter like domains"/>
    <property type="match status" value="2"/>
</dbReference>
<evidence type="ECO:0000256" key="1">
    <source>
        <dbReference type="ARBA" id="ARBA00004651"/>
    </source>
</evidence>
<evidence type="ECO:0000256" key="4">
    <source>
        <dbReference type="ARBA" id="ARBA00022989"/>
    </source>
</evidence>
<sequence length="413" mass="41595">MTPSVDAEARSSRDRRDVTKALAALALGGFGIGVTEFATMGLLPQMAESFGVSIPATGNAITFYALGVVVGAPLIVSLAARLPRKGLLMGLMVALAVGNVLSAVAPSASLLVAARFVAGLPHGAFFGVAAVVAAALVPPGRRGRAVARIMIGLTIANLAGVPVATAVGQQVGWRSAYWAVAVIAVVTALAVHRYVPRIAATHGASIVGELRAFGRLQVWFALVTGMIGFGGMFAVYSYISPTTTEVTGLPEAAVPWMLAVFGLGQTVGALIGGRFVDRSVLGSVIGSLIASSSVLALFGLTATLPVLAVVSVFLIGFTSQVLAGALQVHLMDASPDAPSLASASNHSALNIANAAGAWLGGLAITAGWGYASTTWVGVALSLTGLAVALLSVVVARASRSRVLAPAGAPRTRG</sequence>
<dbReference type="KEGG" id="acad:UA74_14285"/>
<protein>
    <submittedName>
        <fullName evidence="8">Arabinose efflux permease family protein</fullName>
    </submittedName>
</protein>